<evidence type="ECO:0000256" key="5">
    <source>
        <dbReference type="ARBA" id="ARBA00022989"/>
    </source>
</evidence>
<comment type="caution">
    <text evidence="9">The sequence shown here is derived from an EMBL/GenBank/DDBJ whole genome shotgun (WGS) entry which is preliminary data.</text>
</comment>
<dbReference type="RefSeq" id="WP_189384150.1">
    <property type="nucleotide sequence ID" value="NZ_BAABFY010000007.1"/>
</dbReference>
<evidence type="ECO:0000256" key="7">
    <source>
        <dbReference type="SAM" id="Phobius"/>
    </source>
</evidence>
<feature type="transmembrane region" description="Helical" evidence="7">
    <location>
        <begin position="151"/>
        <end position="168"/>
    </location>
</feature>
<name>A0A918JJH7_9BURK</name>
<feature type="transmembrane region" description="Helical" evidence="7">
    <location>
        <begin position="6"/>
        <end position="25"/>
    </location>
</feature>
<feature type="transmembrane region" description="Helical" evidence="7">
    <location>
        <begin position="120"/>
        <end position="139"/>
    </location>
</feature>
<dbReference type="InterPro" id="IPR005115">
    <property type="entry name" value="Gly_transporter"/>
</dbReference>
<dbReference type="EMBL" id="BMYS01000003">
    <property type="protein sequence ID" value="GGW80335.1"/>
    <property type="molecule type" value="Genomic_DNA"/>
</dbReference>
<evidence type="ECO:0000256" key="6">
    <source>
        <dbReference type="ARBA" id="ARBA00023136"/>
    </source>
</evidence>
<keyword evidence="6 7" id="KW-0472">Membrane</keyword>
<dbReference type="Proteomes" id="UP000608345">
    <property type="component" value="Unassembled WGS sequence"/>
</dbReference>
<feature type="domain" description="Glycine transporter" evidence="8">
    <location>
        <begin position="9"/>
        <end position="82"/>
    </location>
</feature>
<gene>
    <name evidence="9" type="ORF">GCM10011450_07780</name>
</gene>
<feature type="transmembrane region" description="Helical" evidence="7">
    <location>
        <begin position="32"/>
        <end position="49"/>
    </location>
</feature>
<comment type="similarity">
    <text evidence="2">Belongs to the UPF0126 family.</text>
</comment>
<evidence type="ECO:0000256" key="1">
    <source>
        <dbReference type="ARBA" id="ARBA00004651"/>
    </source>
</evidence>
<dbReference type="PANTHER" id="PTHR30506">
    <property type="entry name" value="INNER MEMBRANE PROTEIN"/>
    <property type="match status" value="1"/>
</dbReference>
<feature type="transmembrane region" description="Helical" evidence="7">
    <location>
        <begin position="174"/>
        <end position="192"/>
    </location>
</feature>
<organism evidence="9 10">
    <name type="scientific">Advenella faeciporci</name>
    <dbReference type="NCBI Taxonomy" id="797535"/>
    <lineage>
        <taxon>Bacteria</taxon>
        <taxon>Pseudomonadati</taxon>
        <taxon>Pseudomonadota</taxon>
        <taxon>Betaproteobacteria</taxon>
        <taxon>Burkholderiales</taxon>
        <taxon>Alcaligenaceae</taxon>
    </lineage>
</organism>
<dbReference type="AlphaFoldDB" id="A0A918JJH7"/>
<feature type="transmembrane region" description="Helical" evidence="7">
    <location>
        <begin position="64"/>
        <end position="81"/>
    </location>
</feature>
<reference evidence="9" key="2">
    <citation type="submission" date="2020-09" db="EMBL/GenBank/DDBJ databases">
        <authorList>
            <person name="Sun Q."/>
            <person name="Kim S."/>
        </authorList>
    </citation>
    <scope>NUCLEOTIDE SEQUENCE</scope>
    <source>
        <strain evidence="9">KCTC 23732</strain>
    </source>
</reference>
<evidence type="ECO:0000313" key="9">
    <source>
        <dbReference type="EMBL" id="GGW80335.1"/>
    </source>
</evidence>
<dbReference type="GO" id="GO:0005886">
    <property type="term" value="C:plasma membrane"/>
    <property type="evidence" value="ECO:0007669"/>
    <property type="project" value="UniProtKB-SubCell"/>
</dbReference>
<keyword evidence="10" id="KW-1185">Reference proteome</keyword>
<dbReference type="Pfam" id="PF03458">
    <property type="entry name" value="Gly_transporter"/>
    <property type="match status" value="2"/>
</dbReference>
<feature type="transmembrane region" description="Helical" evidence="7">
    <location>
        <begin position="93"/>
        <end position="114"/>
    </location>
</feature>
<accession>A0A918JJH7</accession>
<evidence type="ECO:0000256" key="2">
    <source>
        <dbReference type="ARBA" id="ARBA00008193"/>
    </source>
</evidence>
<sequence length="204" mass="22252">MNDLLLPTLDVLGTFAFAVSGVIAARHRNLDLFGVIFIAFITACGGGIIRDLCLGITPPASLSSWRYLFIALLAVFFTLVFKNWIKKLEYPIFLFDAIGLGIFAVTGASKALHYTGAYETAIIMGVTTAVGGGLLRDVFLNRAPIVLEKEIYASAAIVGTCIVVAGNYLGLQEFFVMLAGATVTFLIRYFSYRNNWNLPRFMGD</sequence>
<feature type="domain" description="Glycine transporter" evidence="8">
    <location>
        <begin position="94"/>
        <end position="165"/>
    </location>
</feature>
<evidence type="ECO:0000256" key="4">
    <source>
        <dbReference type="ARBA" id="ARBA00022692"/>
    </source>
</evidence>
<keyword evidence="5 7" id="KW-1133">Transmembrane helix</keyword>
<reference evidence="9" key="1">
    <citation type="journal article" date="2014" name="Int. J. Syst. Evol. Microbiol.">
        <title>Complete genome sequence of Corynebacterium casei LMG S-19264T (=DSM 44701T), isolated from a smear-ripened cheese.</title>
        <authorList>
            <consortium name="US DOE Joint Genome Institute (JGI-PGF)"/>
            <person name="Walter F."/>
            <person name="Albersmeier A."/>
            <person name="Kalinowski J."/>
            <person name="Ruckert C."/>
        </authorList>
    </citation>
    <scope>NUCLEOTIDE SEQUENCE</scope>
    <source>
        <strain evidence="9">KCTC 23732</strain>
    </source>
</reference>
<evidence type="ECO:0000313" key="10">
    <source>
        <dbReference type="Proteomes" id="UP000608345"/>
    </source>
</evidence>
<comment type="subcellular location">
    <subcellularLocation>
        <location evidence="1">Cell membrane</location>
        <topology evidence="1">Multi-pass membrane protein</topology>
    </subcellularLocation>
</comment>
<dbReference type="PANTHER" id="PTHR30506:SF3">
    <property type="entry name" value="UPF0126 INNER MEMBRANE PROTEIN YADS-RELATED"/>
    <property type="match status" value="1"/>
</dbReference>
<keyword evidence="4 7" id="KW-0812">Transmembrane</keyword>
<evidence type="ECO:0000259" key="8">
    <source>
        <dbReference type="Pfam" id="PF03458"/>
    </source>
</evidence>
<keyword evidence="3" id="KW-1003">Cell membrane</keyword>
<evidence type="ECO:0000256" key="3">
    <source>
        <dbReference type="ARBA" id="ARBA00022475"/>
    </source>
</evidence>
<protein>
    <submittedName>
        <fullName evidence="9">Membrane protein</fullName>
    </submittedName>
</protein>
<proteinExistence type="inferred from homology"/>